<evidence type="ECO:0000313" key="3">
    <source>
        <dbReference type="Proteomes" id="UP001610728"/>
    </source>
</evidence>
<sequence>MVASSSLLAVLATTGYVMAAAVLPRVEEELPCMQPSLNFEKWTVSDFTYSWIKTTSATDPTNTYTNSEVKFKVSSTALSSGFECTRKKTSTEFRDDEWFNCPGTIISNMEFSYNSETLILSLNSGWACMPKQFQHAGSVKIPLDCTTEHEERGIPFSIDSVKCASPGNFDVPSNTPHAPPLY</sequence>
<keyword evidence="1" id="KW-0732">Signal</keyword>
<dbReference type="RefSeq" id="XP_070857338.1">
    <property type="nucleotide sequence ID" value="XM_071005176.1"/>
</dbReference>
<comment type="caution">
    <text evidence="2">The sequence shown here is derived from an EMBL/GenBank/DDBJ whole genome shotgun (WGS) entry which is preliminary data.</text>
</comment>
<reference evidence="2 3" key="1">
    <citation type="submission" date="2020-05" db="EMBL/GenBank/DDBJ databases">
        <title>Ceratocystis lukuohia genome.</title>
        <authorList>
            <person name="Harrington T.C."/>
            <person name="Kim K."/>
            <person name="Mayers C.G."/>
        </authorList>
    </citation>
    <scope>NUCLEOTIDE SEQUENCE [LARGE SCALE GENOMIC DNA]</scope>
    <source>
        <strain evidence="2 3">C4212</strain>
    </source>
</reference>
<dbReference type="Proteomes" id="UP001610728">
    <property type="component" value="Unassembled WGS sequence"/>
</dbReference>
<feature type="signal peptide" evidence="1">
    <location>
        <begin position="1"/>
        <end position="19"/>
    </location>
</feature>
<evidence type="ECO:0000313" key="2">
    <source>
        <dbReference type="EMBL" id="KAL2886158.1"/>
    </source>
</evidence>
<evidence type="ECO:0000256" key="1">
    <source>
        <dbReference type="SAM" id="SignalP"/>
    </source>
</evidence>
<dbReference type="EMBL" id="JABSNW010000007">
    <property type="protein sequence ID" value="KAL2886158.1"/>
    <property type="molecule type" value="Genomic_DNA"/>
</dbReference>
<keyword evidence="3" id="KW-1185">Reference proteome</keyword>
<evidence type="ECO:0008006" key="4">
    <source>
        <dbReference type="Google" id="ProtNLM"/>
    </source>
</evidence>
<protein>
    <recommendedName>
        <fullName evidence="4">AA1-like domain-containing protein</fullName>
    </recommendedName>
</protein>
<name>A0ABR4MD11_9PEZI</name>
<dbReference type="GeneID" id="98120725"/>
<gene>
    <name evidence="2" type="ORF">HOO65_070620</name>
</gene>
<accession>A0ABR4MD11</accession>
<proteinExistence type="predicted"/>
<feature type="chain" id="PRO_5047129462" description="AA1-like domain-containing protein" evidence="1">
    <location>
        <begin position="20"/>
        <end position="182"/>
    </location>
</feature>
<organism evidence="2 3">
    <name type="scientific">Ceratocystis lukuohia</name>
    <dbReference type="NCBI Taxonomy" id="2019550"/>
    <lineage>
        <taxon>Eukaryota</taxon>
        <taxon>Fungi</taxon>
        <taxon>Dikarya</taxon>
        <taxon>Ascomycota</taxon>
        <taxon>Pezizomycotina</taxon>
        <taxon>Sordariomycetes</taxon>
        <taxon>Hypocreomycetidae</taxon>
        <taxon>Microascales</taxon>
        <taxon>Ceratocystidaceae</taxon>
        <taxon>Ceratocystis</taxon>
    </lineage>
</organism>